<organism evidence="4 5">
    <name type="scientific">Flavivirga algicola</name>
    <dbReference type="NCBI Taxonomy" id="2729136"/>
    <lineage>
        <taxon>Bacteria</taxon>
        <taxon>Pseudomonadati</taxon>
        <taxon>Bacteroidota</taxon>
        <taxon>Flavobacteriia</taxon>
        <taxon>Flavobacteriales</taxon>
        <taxon>Flavobacteriaceae</taxon>
        <taxon>Flavivirga</taxon>
    </lineage>
</organism>
<dbReference type="EMBL" id="JABBHF010000017">
    <property type="protein sequence ID" value="NMH89851.1"/>
    <property type="molecule type" value="Genomic_DNA"/>
</dbReference>
<feature type="chain" id="PRO_5045578979" evidence="3">
    <location>
        <begin position="24"/>
        <end position="292"/>
    </location>
</feature>
<proteinExistence type="predicted"/>
<sequence>MKKTLRKLTFITAALLMGQMSFGQLVVVPLTADTAASGEAHYASQRNDPEYNRNDNFAYNPDSPTNPWPDTNASHSDNYYLPKETAADNWWSCDLVIPANTTIKYMDFYGRNYNGTNSGIFDRFTNLKITLSDGVSPDETHTWVGIPESIYNDGIDDNNHARMDFEAQGFSATMLQNATSIRIDQASDGANTFLEFMEIRLAGTSTLSTNNLKANKLIVSPNPLQAGNQLKISLTNISNDSNKLVQVYSVIGKEIYKTNMGGSDVSIDYNVFPSAGLYLVKIGSFVSKVIIK</sequence>
<keyword evidence="5" id="KW-1185">Reference proteome</keyword>
<feature type="region of interest" description="Disordered" evidence="2">
    <location>
        <begin position="39"/>
        <end position="71"/>
    </location>
</feature>
<reference evidence="4 5" key="1">
    <citation type="submission" date="2020-04" db="EMBL/GenBank/DDBJ databases">
        <title>A Flavivirga sp. nov.</title>
        <authorList>
            <person name="Sun X."/>
        </authorList>
    </citation>
    <scope>NUCLEOTIDE SEQUENCE [LARGE SCALE GENOMIC DNA]</scope>
    <source>
        <strain evidence="4 5">Y03</strain>
    </source>
</reference>
<comment type="caution">
    <text evidence="4">The sequence shown here is derived from an EMBL/GenBank/DDBJ whole genome shotgun (WGS) entry which is preliminary data.</text>
</comment>
<evidence type="ECO:0000256" key="1">
    <source>
        <dbReference type="ARBA" id="ARBA00022729"/>
    </source>
</evidence>
<dbReference type="InterPro" id="IPR026444">
    <property type="entry name" value="Secre_tail"/>
</dbReference>
<feature type="compositionally biased region" description="Polar residues" evidence="2">
    <location>
        <begin position="54"/>
        <end position="71"/>
    </location>
</feature>
<dbReference type="NCBIfam" id="TIGR04183">
    <property type="entry name" value="Por_Secre_tail"/>
    <property type="match status" value="1"/>
</dbReference>
<evidence type="ECO:0000313" key="5">
    <source>
        <dbReference type="Proteomes" id="UP000746690"/>
    </source>
</evidence>
<dbReference type="Proteomes" id="UP000746690">
    <property type="component" value="Unassembled WGS sequence"/>
</dbReference>
<evidence type="ECO:0000256" key="2">
    <source>
        <dbReference type="SAM" id="MobiDB-lite"/>
    </source>
</evidence>
<gene>
    <name evidence="4" type="ORF">HHX25_20285</name>
</gene>
<evidence type="ECO:0000313" key="4">
    <source>
        <dbReference type="EMBL" id="NMH89851.1"/>
    </source>
</evidence>
<keyword evidence="1 3" id="KW-0732">Signal</keyword>
<evidence type="ECO:0000256" key="3">
    <source>
        <dbReference type="SAM" id="SignalP"/>
    </source>
</evidence>
<feature type="signal peptide" evidence="3">
    <location>
        <begin position="1"/>
        <end position="23"/>
    </location>
</feature>
<name>A0ABX1S1T4_9FLAO</name>
<accession>A0ABX1S1T4</accession>
<dbReference type="RefSeq" id="WP_169677223.1">
    <property type="nucleotide sequence ID" value="NZ_JABBHF010000017.1"/>
</dbReference>
<protein>
    <submittedName>
        <fullName evidence="4">T9SS type A sorting domain-containing protein</fullName>
    </submittedName>
</protein>